<keyword evidence="6" id="KW-0547">Nucleotide-binding</keyword>
<comment type="cofactor">
    <cofactor evidence="1">
        <name>Mg(2+)</name>
        <dbReference type="ChEBI" id="CHEBI:18420"/>
    </cofactor>
</comment>
<evidence type="ECO:0000256" key="12">
    <source>
        <dbReference type="ARBA" id="ARBA00048696"/>
    </source>
</evidence>
<keyword evidence="7" id="KW-0067">ATP-binding</keyword>
<keyword evidence="5" id="KW-0479">Metal-binding</keyword>
<dbReference type="GO" id="GO:0005524">
    <property type="term" value="F:ATP binding"/>
    <property type="evidence" value="ECO:0007669"/>
    <property type="project" value="UniProtKB-KW"/>
</dbReference>
<dbReference type="GO" id="GO:0046872">
    <property type="term" value="F:metal ion binding"/>
    <property type="evidence" value="ECO:0007669"/>
    <property type="project" value="UniProtKB-KW"/>
</dbReference>
<comment type="similarity">
    <text evidence="10">Belongs to the MntA antitoxin family.</text>
</comment>
<dbReference type="Pfam" id="PF01909">
    <property type="entry name" value="NTP_transf_2"/>
    <property type="match status" value="1"/>
</dbReference>
<organism evidence="14">
    <name type="scientific">Candidatus Methanogaster sp. ANME-2c ERB4</name>
    <dbReference type="NCBI Taxonomy" id="2759911"/>
    <lineage>
        <taxon>Archaea</taxon>
        <taxon>Methanobacteriati</taxon>
        <taxon>Methanobacteriota</taxon>
        <taxon>Stenosarchaea group</taxon>
        <taxon>Methanomicrobia</taxon>
        <taxon>Methanosarcinales</taxon>
        <taxon>ANME-2 cluster</taxon>
        <taxon>Candidatus Methanogasteraceae</taxon>
        <taxon>Candidatus Methanogaster</taxon>
    </lineage>
</organism>
<dbReference type="InterPro" id="IPR002934">
    <property type="entry name" value="Polymerase_NTP_transf_dom"/>
</dbReference>
<evidence type="ECO:0000256" key="5">
    <source>
        <dbReference type="ARBA" id="ARBA00022723"/>
    </source>
</evidence>
<keyword evidence="8" id="KW-0460">Magnesium</keyword>
<dbReference type="CDD" id="cd05403">
    <property type="entry name" value="NT_KNTase_like"/>
    <property type="match status" value="1"/>
</dbReference>
<keyword evidence="2" id="KW-1277">Toxin-antitoxin system</keyword>
<evidence type="ECO:0000256" key="3">
    <source>
        <dbReference type="ARBA" id="ARBA00022679"/>
    </source>
</evidence>
<keyword evidence="4" id="KW-0548">Nucleotidyltransferase</keyword>
<dbReference type="EC" id="2.7.7.108" evidence="9"/>
<accession>A0A7G9YDS0</accession>
<dbReference type="InterPro" id="IPR052038">
    <property type="entry name" value="Type-VII_TA_antitoxin"/>
</dbReference>
<evidence type="ECO:0000256" key="7">
    <source>
        <dbReference type="ARBA" id="ARBA00022840"/>
    </source>
</evidence>
<keyword evidence="3" id="KW-0808">Transferase</keyword>
<evidence type="ECO:0000256" key="1">
    <source>
        <dbReference type="ARBA" id="ARBA00001946"/>
    </source>
</evidence>
<dbReference type="EMBL" id="MT631170">
    <property type="protein sequence ID" value="QNO46154.1"/>
    <property type="molecule type" value="Genomic_DNA"/>
</dbReference>
<comment type="catalytic activity">
    <reaction evidence="12">
        <text>L-tyrosyl-[protein] + ATP = O-(5'-adenylyl)-L-tyrosyl-[protein] + diphosphate</text>
        <dbReference type="Rhea" id="RHEA:54288"/>
        <dbReference type="Rhea" id="RHEA-COMP:10136"/>
        <dbReference type="Rhea" id="RHEA-COMP:13846"/>
        <dbReference type="ChEBI" id="CHEBI:30616"/>
        <dbReference type="ChEBI" id="CHEBI:33019"/>
        <dbReference type="ChEBI" id="CHEBI:46858"/>
        <dbReference type="ChEBI" id="CHEBI:83624"/>
        <dbReference type="EC" id="2.7.7.108"/>
    </reaction>
</comment>
<sequence>MTTELDQDSSGVGEQGTLPDGWEVVRFIKALKRYKDYLRQKYKVREMGIFGSYAKNEQKRGSDLDVLVEFYEPVGLGYFELKDFLEDVLKINVDLVTKMGIKPQLKDKILKEVIYL</sequence>
<proteinExistence type="inferred from homology"/>
<name>A0A7G9YDS0_9EURY</name>
<reference evidence="14" key="1">
    <citation type="submission" date="2020-06" db="EMBL/GenBank/DDBJ databases">
        <title>Unique genomic features of the anaerobic methanotrophic archaea.</title>
        <authorList>
            <person name="Chadwick G.L."/>
            <person name="Skennerton C.T."/>
            <person name="Laso-Perez R."/>
            <person name="Leu A.O."/>
            <person name="Speth D.R."/>
            <person name="Yu H."/>
            <person name="Morgan-Lang C."/>
            <person name="Hatzenpichler R."/>
            <person name="Goudeau D."/>
            <person name="Malmstrom R."/>
            <person name="Brazelton W.J."/>
            <person name="Woyke T."/>
            <person name="Hallam S.J."/>
            <person name="Tyson G.W."/>
            <person name="Wegener G."/>
            <person name="Boetius A."/>
            <person name="Orphan V."/>
        </authorList>
    </citation>
    <scope>NUCLEOTIDE SEQUENCE</scope>
</reference>
<dbReference type="PANTHER" id="PTHR33571">
    <property type="entry name" value="SSL8005 PROTEIN"/>
    <property type="match status" value="1"/>
</dbReference>
<dbReference type="InterPro" id="IPR043519">
    <property type="entry name" value="NT_sf"/>
</dbReference>
<evidence type="ECO:0000256" key="4">
    <source>
        <dbReference type="ARBA" id="ARBA00022695"/>
    </source>
</evidence>
<evidence type="ECO:0000256" key="2">
    <source>
        <dbReference type="ARBA" id="ARBA00022649"/>
    </source>
</evidence>
<evidence type="ECO:0000256" key="11">
    <source>
        <dbReference type="ARBA" id="ARBA00047518"/>
    </source>
</evidence>
<evidence type="ECO:0000313" key="14">
    <source>
        <dbReference type="EMBL" id="QNO46154.1"/>
    </source>
</evidence>
<protein>
    <recommendedName>
        <fullName evidence="9">protein adenylyltransferase</fullName>
        <ecNumber evidence="9">2.7.7.108</ecNumber>
    </recommendedName>
</protein>
<evidence type="ECO:0000259" key="13">
    <source>
        <dbReference type="Pfam" id="PF01909"/>
    </source>
</evidence>
<evidence type="ECO:0000256" key="9">
    <source>
        <dbReference type="ARBA" id="ARBA00034531"/>
    </source>
</evidence>
<dbReference type="GO" id="GO:0070733">
    <property type="term" value="F:AMPylase activity"/>
    <property type="evidence" value="ECO:0007669"/>
    <property type="project" value="UniProtKB-EC"/>
</dbReference>
<dbReference type="AlphaFoldDB" id="A0A7G9YDS0"/>
<dbReference type="SUPFAM" id="SSF81301">
    <property type="entry name" value="Nucleotidyltransferase"/>
    <property type="match status" value="1"/>
</dbReference>
<gene>
    <name evidence="14" type="ORF">LJAJCFKK_00005</name>
</gene>
<comment type="catalytic activity">
    <reaction evidence="11">
        <text>O-(5'-adenylyl)-L-tyrosyl-[protein] + ATP = O-[5'-(adenylyl-(5'-&gt;3')-adenylyl)]-L-tyrosyl-[protein] + diphosphate</text>
        <dbReference type="Rhea" id="RHEA:66528"/>
        <dbReference type="Rhea" id="RHEA-COMP:13846"/>
        <dbReference type="Rhea" id="RHEA-COMP:17046"/>
        <dbReference type="ChEBI" id="CHEBI:30616"/>
        <dbReference type="ChEBI" id="CHEBI:33019"/>
        <dbReference type="ChEBI" id="CHEBI:83624"/>
        <dbReference type="ChEBI" id="CHEBI:167160"/>
    </reaction>
</comment>
<evidence type="ECO:0000256" key="10">
    <source>
        <dbReference type="ARBA" id="ARBA00038276"/>
    </source>
</evidence>
<evidence type="ECO:0000256" key="6">
    <source>
        <dbReference type="ARBA" id="ARBA00022741"/>
    </source>
</evidence>
<dbReference type="PANTHER" id="PTHR33571:SF19">
    <property type="entry name" value="PROTEIN ADENYLYLTRANSFERASE MJ0128-RELATED"/>
    <property type="match status" value="1"/>
</dbReference>
<evidence type="ECO:0000256" key="8">
    <source>
        <dbReference type="ARBA" id="ARBA00022842"/>
    </source>
</evidence>
<feature type="domain" description="Polymerase nucleotidyl transferase" evidence="13">
    <location>
        <begin position="31"/>
        <end position="115"/>
    </location>
</feature>
<dbReference type="Gene3D" id="3.30.460.10">
    <property type="entry name" value="Beta Polymerase, domain 2"/>
    <property type="match status" value="1"/>
</dbReference>